<keyword evidence="3" id="KW-1185">Reference proteome</keyword>
<dbReference type="eggNOG" id="COG1388">
    <property type="taxonomic scope" value="Bacteria"/>
</dbReference>
<dbReference type="PANTHER" id="PTHR34700:SF4">
    <property type="entry name" value="PHAGE-LIKE ELEMENT PBSX PROTEIN XKDP"/>
    <property type="match status" value="1"/>
</dbReference>
<dbReference type="InterPro" id="IPR035940">
    <property type="entry name" value="CAP_sf"/>
</dbReference>
<evidence type="ECO:0000313" key="3">
    <source>
        <dbReference type="Proteomes" id="UP000019102"/>
    </source>
</evidence>
<dbReference type="Pfam" id="PF01476">
    <property type="entry name" value="LysM"/>
    <property type="match status" value="1"/>
</dbReference>
<dbReference type="SUPFAM" id="SSF55797">
    <property type="entry name" value="PR-1-like"/>
    <property type="match status" value="1"/>
</dbReference>
<accession>W4VCX4</accession>
<dbReference type="eggNOG" id="COG2340">
    <property type="taxonomic scope" value="Bacteria"/>
</dbReference>
<dbReference type="CDD" id="cd00118">
    <property type="entry name" value="LysM"/>
    <property type="match status" value="1"/>
</dbReference>
<dbReference type="InterPro" id="IPR036779">
    <property type="entry name" value="LysM_dom_sf"/>
</dbReference>
<gene>
    <name evidence="2" type="ORF">JCM21714_210</name>
</gene>
<dbReference type="AlphaFoldDB" id="W4VCX4"/>
<dbReference type="Gene3D" id="3.40.33.10">
    <property type="entry name" value="CAP"/>
    <property type="match status" value="1"/>
</dbReference>
<dbReference type="InterPro" id="IPR014044">
    <property type="entry name" value="CAP_dom"/>
</dbReference>
<dbReference type="PROSITE" id="PS51782">
    <property type="entry name" value="LYSM"/>
    <property type="match status" value="1"/>
</dbReference>
<dbReference type="STRING" id="1298598.JCM21714_210"/>
<reference evidence="2 3" key="1">
    <citation type="journal article" date="2014" name="Genome Announc.">
        <title>Draft Genome Sequence of the Boron-Tolerant and Moderately Halotolerant Bacterium Gracilibacillus boraciitolerans JCM 21714T.</title>
        <authorList>
            <person name="Ahmed I."/>
            <person name="Oshima K."/>
            <person name="Suda W."/>
            <person name="Kitamura K."/>
            <person name="Iida T."/>
            <person name="Ohmori Y."/>
            <person name="Fujiwara T."/>
            <person name="Hattori M."/>
            <person name="Ohkuma M."/>
        </authorList>
    </citation>
    <scope>NUCLEOTIDE SEQUENCE [LARGE SCALE GENOMIC DNA]</scope>
    <source>
        <strain evidence="2 3">JCM 21714</strain>
    </source>
</reference>
<evidence type="ECO:0000313" key="2">
    <source>
        <dbReference type="EMBL" id="GAE91265.1"/>
    </source>
</evidence>
<dbReference type="InterPro" id="IPR052196">
    <property type="entry name" value="Bact_Kbp"/>
</dbReference>
<name>W4VCX4_9BACI</name>
<dbReference type="SUPFAM" id="SSF54106">
    <property type="entry name" value="LysM domain"/>
    <property type="match status" value="1"/>
</dbReference>
<proteinExistence type="predicted"/>
<feature type="domain" description="LysM" evidence="1">
    <location>
        <begin position="8"/>
        <end position="53"/>
    </location>
</feature>
<comment type="caution">
    <text evidence="2">The sequence shown here is derived from an EMBL/GenBank/DDBJ whole genome shotgun (WGS) entry which is preliminary data.</text>
</comment>
<dbReference type="Pfam" id="PF00188">
    <property type="entry name" value="CAP"/>
    <property type="match status" value="1"/>
</dbReference>
<dbReference type="CDD" id="cd05379">
    <property type="entry name" value="CAP_bacterial"/>
    <property type="match status" value="1"/>
</dbReference>
<organism evidence="2 3">
    <name type="scientific">Gracilibacillus boraciitolerans JCM 21714</name>
    <dbReference type="NCBI Taxonomy" id="1298598"/>
    <lineage>
        <taxon>Bacteria</taxon>
        <taxon>Bacillati</taxon>
        <taxon>Bacillota</taxon>
        <taxon>Bacilli</taxon>
        <taxon>Bacillales</taxon>
        <taxon>Bacillaceae</taxon>
        <taxon>Gracilibacillus</taxon>
    </lineage>
</organism>
<dbReference type="SMART" id="SM00257">
    <property type="entry name" value="LysM"/>
    <property type="match status" value="1"/>
</dbReference>
<dbReference type="InterPro" id="IPR018392">
    <property type="entry name" value="LysM"/>
</dbReference>
<protein>
    <submittedName>
        <fullName evidence="2">Transporter</fullName>
    </submittedName>
</protein>
<dbReference type="Gene3D" id="3.10.350.10">
    <property type="entry name" value="LysM domain"/>
    <property type="match status" value="1"/>
</dbReference>
<dbReference type="NCBIfam" id="TIGR02899">
    <property type="entry name" value="spore_safA"/>
    <property type="match status" value="1"/>
</dbReference>
<sequence>MNDSVLAATHTVRPGESLWRISKKYQVGLSEIIEVNEQIKNPDLIYPNQKMAIPTIDEIKKVEHQVIQYTNQEREKYGLAPLKPDWQLSRVARYKSQDMNSNNYFSH</sequence>
<dbReference type="PANTHER" id="PTHR34700">
    <property type="entry name" value="POTASSIUM BINDING PROTEIN KBP"/>
    <property type="match status" value="1"/>
</dbReference>
<dbReference type="EMBL" id="BAVS01000001">
    <property type="protein sequence ID" value="GAE91265.1"/>
    <property type="molecule type" value="Genomic_DNA"/>
</dbReference>
<dbReference type="Proteomes" id="UP000019102">
    <property type="component" value="Unassembled WGS sequence"/>
</dbReference>
<evidence type="ECO:0000259" key="1">
    <source>
        <dbReference type="PROSITE" id="PS51782"/>
    </source>
</evidence>
<dbReference type="InterPro" id="IPR014248">
    <property type="entry name" value="Spore_coat_assembly_SafA"/>
</dbReference>